<evidence type="ECO:0000256" key="1">
    <source>
        <dbReference type="SAM" id="MobiDB-lite"/>
    </source>
</evidence>
<reference evidence="2 3" key="1">
    <citation type="submission" date="2023-09" db="EMBL/GenBank/DDBJ databases">
        <title>Demequina sp. a novel bacteria isolated from Capsicum annuum.</title>
        <authorList>
            <person name="Humaira Z."/>
            <person name="Lee J."/>
            <person name="Cho D."/>
        </authorList>
    </citation>
    <scope>NUCLEOTIDE SEQUENCE [LARGE SCALE GENOMIC DNA]</scope>
    <source>
        <strain evidence="2 3">OYTSA14</strain>
    </source>
</reference>
<dbReference type="RefSeq" id="WP_313500033.1">
    <property type="nucleotide sequence ID" value="NZ_CP134879.1"/>
</dbReference>
<organism evidence="2 3">
    <name type="scientific">Demequina capsici</name>
    <dbReference type="NCBI Taxonomy" id="3075620"/>
    <lineage>
        <taxon>Bacteria</taxon>
        <taxon>Bacillati</taxon>
        <taxon>Actinomycetota</taxon>
        <taxon>Actinomycetes</taxon>
        <taxon>Micrococcales</taxon>
        <taxon>Demequinaceae</taxon>
        <taxon>Demequina</taxon>
    </lineage>
</organism>
<feature type="compositionally biased region" description="Low complexity" evidence="1">
    <location>
        <begin position="77"/>
        <end position="88"/>
    </location>
</feature>
<proteinExistence type="predicted"/>
<dbReference type="AlphaFoldDB" id="A0AA96F700"/>
<feature type="region of interest" description="Disordered" evidence="1">
    <location>
        <begin position="61"/>
        <end position="96"/>
    </location>
</feature>
<keyword evidence="3" id="KW-1185">Reference proteome</keyword>
<evidence type="ECO:0000313" key="3">
    <source>
        <dbReference type="Proteomes" id="UP001304125"/>
    </source>
</evidence>
<gene>
    <name evidence="2" type="ORF">RN606_03555</name>
</gene>
<dbReference type="Proteomes" id="UP001304125">
    <property type="component" value="Chromosome"/>
</dbReference>
<dbReference type="EMBL" id="CP134879">
    <property type="protein sequence ID" value="WNM25236.1"/>
    <property type="molecule type" value="Genomic_DNA"/>
</dbReference>
<sequence>MSRHHRAAKWSSVSKTLRERIAPTLPRPCVICGKPVLPTQQWDVSHLRDLARGGADLRAVGPGHRHCNRSSGGKLGAAMARAPRAVRATSKREANW</sequence>
<accession>A0AA96F700</accession>
<evidence type="ECO:0008006" key="4">
    <source>
        <dbReference type="Google" id="ProtNLM"/>
    </source>
</evidence>
<name>A0AA96F700_9MICO</name>
<evidence type="ECO:0000313" key="2">
    <source>
        <dbReference type="EMBL" id="WNM25236.1"/>
    </source>
</evidence>
<protein>
    <recommendedName>
        <fullName evidence="4">HNH endonuclease</fullName>
    </recommendedName>
</protein>